<name>A0A7L5DY70_9BACT</name>
<gene>
    <name evidence="1" type="ORF">HH216_22765</name>
</gene>
<dbReference type="AlphaFoldDB" id="A0A7L5DY70"/>
<keyword evidence="2" id="KW-1185">Reference proteome</keyword>
<organism evidence="1 2">
    <name type="scientific">Spirosoma rhododendri</name>
    <dbReference type="NCBI Taxonomy" id="2728024"/>
    <lineage>
        <taxon>Bacteria</taxon>
        <taxon>Pseudomonadati</taxon>
        <taxon>Bacteroidota</taxon>
        <taxon>Cytophagia</taxon>
        <taxon>Cytophagales</taxon>
        <taxon>Cytophagaceae</taxon>
        <taxon>Spirosoma</taxon>
    </lineage>
</organism>
<proteinExistence type="predicted"/>
<protein>
    <submittedName>
        <fullName evidence="1">Uncharacterized protein</fullName>
    </submittedName>
</protein>
<evidence type="ECO:0000313" key="1">
    <source>
        <dbReference type="EMBL" id="QJD80927.1"/>
    </source>
</evidence>
<sequence>MSGSAAALGLGVDCISVPGADRGESIPGGTTGCVLVVAGNRRVVESLV</sequence>
<evidence type="ECO:0000313" key="2">
    <source>
        <dbReference type="Proteomes" id="UP000501128"/>
    </source>
</evidence>
<reference evidence="1 2" key="1">
    <citation type="submission" date="2020-04" db="EMBL/GenBank/DDBJ databases">
        <title>Genome sequencing of novel species.</title>
        <authorList>
            <person name="Heo J."/>
            <person name="Kim S.-J."/>
            <person name="Kim J.-S."/>
            <person name="Hong S.-B."/>
            <person name="Kwon S.-W."/>
        </authorList>
    </citation>
    <scope>NUCLEOTIDE SEQUENCE [LARGE SCALE GENOMIC DNA]</scope>
    <source>
        <strain evidence="1 2">CJU-R4</strain>
    </source>
</reference>
<dbReference type="Proteomes" id="UP000501128">
    <property type="component" value="Chromosome"/>
</dbReference>
<dbReference type="KEGG" id="srho:HH216_22765"/>
<dbReference type="RefSeq" id="WP_169552946.1">
    <property type="nucleotide sequence ID" value="NZ_CP051677.1"/>
</dbReference>
<accession>A0A7L5DY70</accession>
<dbReference type="EMBL" id="CP051677">
    <property type="protein sequence ID" value="QJD80927.1"/>
    <property type="molecule type" value="Genomic_DNA"/>
</dbReference>